<organism evidence="2 3">
    <name type="scientific">Frankia alni (strain DSM 45986 / CECT 9034 / ACN14a)</name>
    <dbReference type="NCBI Taxonomy" id="326424"/>
    <lineage>
        <taxon>Bacteria</taxon>
        <taxon>Bacillati</taxon>
        <taxon>Actinomycetota</taxon>
        <taxon>Actinomycetes</taxon>
        <taxon>Frankiales</taxon>
        <taxon>Frankiaceae</taxon>
        <taxon>Frankia</taxon>
    </lineage>
</organism>
<dbReference type="HOGENOM" id="CLU_1419614_0_0_11"/>
<protein>
    <recommendedName>
        <fullName evidence="1">Peptidase C14 caspase domain-containing protein</fullName>
    </recommendedName>
</protein>
<dbReference type="GO" id="GO:0004197">
    <property type="term" value="F:cysteine-type endopeptidase activity"/>
    <property type="evidence" value="ECO:0007669"/>
    <property type="project" value="InterPro"/>
</dbReference>
<dbReference type="Pfam" id="PF00656">
    <property type="entry name" value="Peptidase_C14"/>
    <property type="match status" value="1"/>
</dbReference>
<keyword evidence="3" id="KW-1185">Reference proteome</keyword>
<gene>
    <name evidence="2" type="ordered locus">FRAAL1373</name>
</gene>
<dbReference type="InterPro" id="IPR011600">
    <property type="entry name" value="Pept_C14_caspase"/>
</dbReference>
<dbReference type="RefSeq" id="WP_011602570.1">
    <property type="nucleotide sequence ID" value="NC_008278.1"/>
</dbReference>
<dbReference type="eggNOG" id="COG4249">
    <property type="taxonomic scope" value="Bacteria"/>
</dbReference>
<accession>Q0RQZ0</accession>
<dbReference type="OrthoDB" id="3542505at2"/>
<feature type="domain" description="Peptidase C14 caspase" evidence="1">
    <location>
        <begin position="66"/>
        <end position="149"/>
    </location>
</feature>
<evidence type="ECO:0000313" key="2">
    <source>
        <dbReference type="EMBL" id="CAJ60033.1"/>
    </source>
</evidence>
<dbReference type="EMBL" id="CT573213">
    <property type="protein sequence ID" value="CAJ60033.1"/>
    <property type="molecule type" value="Genomic_DNA"/>
</dbReference>
<sequence>MVFSDLAGPGSRILLIGSGRHVTGSLLPDLPSVASTLTDLAEVLAGRCGMPAGQVTTVMDPANPIELANAIERAAEQAGDVFLLYYAGHGVLDAEGALHLATQATIDLGRGRVGHQALAFADVNDLLREHCQAARVVAVLDACHAGRASTPSAGSLHAAFERAGQGSCLLAAASRDEHALAPVGAVPTRLH</sequence>
<name>Q0RQZ0_FRAAA</name>
<dbReference type="Gene3D" id="3.40.50.1460">
    <property type="match status" value="1"/>
</dbReference>
<dbReference type="NCBIfam" id="NF047832">
    <property type="entry name" value="caspase_w_EACC1"/>
    <property type="match status" value="1"/>
</dbReference>
<dbReference type="STRING" id="326424.FRAAL1373"/>
<proteinExistence type="predicted"/>
<dbReference type="Proteomes" id="UP000000657">
    <property type="component" value="Chromosome"/>
</dbReference>
<evidence type="ECO:0000313" key="3">
    <source>
        <dbReference type="Proteomes" id="UP000000657"/>
    </source>
</evidence>
<reference evidence="2 3" key="1">
    <citation type="journal article" date="2007" name="Genome Res.">
        <title>Genome characteristics of facultatively symbiotic Frankia sp. strains reflect host range and host plant biogeography.</title>
        <authorList>
            <person name="Normand P."/>
            <person name="Lapierre P."/>
            <person name="Tisa L.S."/>
            <person name="Gogarten J.P."/>
            <person name="Alloisio N."/>
            <person name="Bagnarol E."/>
            <person name="Bassi C.A."/>
            <person name="Berry A.M."/>
            <person name="Bickhart D.M."/>
            <person name="Choisne N."/>
            <person name="Couloux A."/>
            <person name="Cournoyer B."/>
            <person name="Cruveiller S."/>
            <person name="Daubin V."/>
            <person name="Demange N."/>
            <person name="Francino M.P."/>
            <person name="Goltsman E."/>
            <person name="Huang Y."/>
            <person name="Kopp O.R."/>
            <person name="Labarre L."/>
            <person name="Lapidus A."/>
            <person name="Lavire C."/>
            <person name="Marechal J."/>
            <person name="Martinez M."/>
            <person name="Mastronunzio J.E."/>
            <person name="Mullin B.C."/>
            <person name="Niemann J."/>
            <person name="Pujic P."/>
            <person name="Rawnsley T."/>
            <person name="Rouy Z."/>
            <person name="Schenowitz C."/>
            <person name="Sellstedt A."/>
            <person name="Tavares F."/>
            <person name="Tomkins J.P."/>
            <person name="Vallenet D."/>
            <person name="Valverde C."/>
            <person name="Wall L.G."/>
            <person name="Wang Y."/>
            <person name="Medigue C."/>
            <person name="Benson D.R."/>
        </authorList>
    </citation>
    <scope>NUCLEOTIDE SEQUENCE [LARGE SCALE GENOMIC DNA]</scope>
    <source>
        <strain evidence="3">DSM 45986 / CECT 9034 / ACN14a</strain>
    </source>
</reference>
<dbReference type="GO" id="GO:0006508">
    <property type="term" value="P:proteolysis"/>
    <property type="evidence" value="ECO:0007669"/>
    <property type="project" value="InterPro"/>
</dbReference>
<dbReference type="AlphaFoldDB" id="Q0RQZ0"/>
<evidence type="ECO:0000259" key="1">
    <source>
        <dbReference type="Pfam" id="PF00656"/>
    </source>
</evidence>
<dbReference type="KEGG" id="fal:FRAAL1373"/>